<keyword evidence="2" id="KW-0812">Transmembrane</keyword>
<keyword evidence="2" id="KW-0472">Membrane</keyword>
<dbReference type="AlphaFoldDB" id="A0A558DKX0"/>
<evidence type="ECO:0000256" key="1">
    <source>
        <dbReference type="SAM" id="MobiDB-lite"/>
    </source>
</evidence>
<sequence>MGWPAVLVLGAGLALGIVSRSTVATAGGFVLGLLLAAIAASAAIIMSGRVWLLFPAFMTTCLYIASGAVTSAATWPRTAPGSPQQRCPPNATGSRAATPARLTCADRTAPCWTTASP</sequence>
<dbReference type="EMBL" id="VJWX01000011">
    <property type="protein sequence ID" value="TVT61660.1"/>
    <property type="molecule type" value="Genomic_DNA"/>
</dbReference>
<organism evidence="3 4">
    <name type="scientific">Amycolatopsis rhizosphaerae</name>
    <dbReference type="NCBI Taxonomy" id="2053003"/>
    <lineage>
        <taxon>Bacteria</taxon>
        <taxon>Bacillati</taxon>
        <taxon>Actinomycetota</taxon>
        <taxon>Actinomycetes</taxon>
        <taxon>Pseudonocardiales</taxon>
        <taxon>Pseudonocardiaceae</taxon>
        <taxon>Amycolatopsis</taxon>
    </lineage>
</organism>
<name>A0A558DKX0_9PSEU</name>
<reference evidence="3 4" key="1">
    <citation type="submission" date="2019-07" db="EMBL/GenBank/DDBJ databases">
        <authorList>
            <person name="Duangmal K."/>
            <person name="Teo W.F.A."/>
        </authorList>
    </citation>
    <scope>NUCLEOTIDE SEQUENCE [LARGE SCALE GENOMIC DNA]</scope>
    <source>
        <strain evidence="3 4">TBRC 6029</strain>
    </source>
</reference>
<accession>A0A558DKX0</accession>
<evidence type="ECO:0000256" key="2">
    <source>
        <dbReference type="SAM" id="Phobius"/>
    </source>
</evidence>
<keyword evidence="2" id="KW-1133">Transmembrane helix</keyword>
<comment type="caution">
    <text evidence="3">The sequence shown here is derived from an EMBL/GenBank/DDBJ whole genome shotgun (WGS) entry which is preliminary data.</text>
</comment>
<feature type="region of interest" description="Disordered" evidence="1">
    <location>
        <begin position="75"/>
        <end position="99"/>
    </location>
</feature>
<dbReference type="RefSeq" id="WP_144585623.1">
    <property type="nucleotide sequence ID" value="NZ_VJWX01000011.1"/>
</dbReference>
<evidence type="ECO:0000313" key="3">
    <source>
        <dbReference type="EMBL" id="TVT61660.1"/>
    </source>
</evidence>
<dbReference type="Proteomes" id="UP000320011">
    <property type="component" value="Unassembled WGS sequence"/>
</dbReference>
<proteinExistence type="predicted"/>
<feature type="transmembrane region" description="Helical" evidence="2">
    <location>
        <begin position="30"/>
        <end position="54"/>
    </location>
</feature>
<evidence type="ECO:0000313" key="4">
    <source>
        <dbReference type="Proteomes" id="UP000320011"/>
    </source>
</evidence>
<protein>
    <submittedName>
        <fullName evidence="3">Uncharacterized protein</fullName>
    </submittedName>
</protein>
<keyword evidence="4" id="KW-1185">Reference proteome</keyword>
<gene>
    <name evidence="3" type="ORF">FNH05_02555</name>
</gene>
<feature type="compositionally biased region" description="Polar residues" evidence="1">
    <location>
        <begin position="81"/>
        <end position="95"/>
    </location>
</feature>
<reference evidence="3 4" key="2">
    <citation type="submission" date="2019-08" db="EMBL/GenBank/DDBJ databases">
        <title>Amycolatopsis acidicola sp. nov., isolated from peat swamp forest soil.</title>
        <authorList>
            <person name="Srisuk N."/>
        </authorList>
    </citation>
    <scope>NUCLEOTIDE SEQUENCE [LARGE SCALE GENOMIC DNA]</scope>
    <source>
        <strain evidence="3 4">TBRC 6029</strain>
    </source>
</reference>